<dbReference type="RefSeq" id="WP_092789027.1">
    <property type="nucleotide sequence ID" value="NZ_FNXF01000001.1"/>
</dbReference>
<protein>
    <submittedName>
        <fullName evidence="1">Uncharacterized protein</fullName>
    </submittedName>
</protein>
<accession>A0A1H6J0P1</accession>
<dbReference type="Proteomes" id="UP000199371">
    <property type="component" value="Unassembled WGS sequence"/>
</dbReference>
<dbReference type="EMBL" id="FNXF01000001">
    <property type="protein sequence ID" value="SEH55386.1"/>
    <property type="molecule type" value="Genomic_DNA"/>
</dbReference>
<dbReference type="STRING" id="173990.SAMN05660691_00080"/>
<dbReference type="AlphaFoldDB" id="A0A1H6J0P1"/>
<sequence>MARRKELKNIAQGIVCSFVSRNNDYDGYWELAKLYDLANKNGRVKVTIDLMLPGINPSSEAFEPLVLMWRNKLLNMLESRSIPVSWVQSVVIHSVFNVAYVTELHKWGTYGEPCTCECEIITDRGDKYSESAGTTCMPFSQAWFQRSTRRKSS</sequence>
<gene>
    <name evidence="1" type="ORF">SAMN05660691_00080</name>
</gene>
<reference evidence="2" key="1">
    <citation type="submission" date="2016-10" db="EMBL/GenBank/DDBJ databases">
        <authorList>
            <person name="Varghese N."/>
            <person name="Submissions S."/>
        </authorList>
    </citation>
    <scope>NUCLEOTIDE SEQUENCE [LARGE SCALE GENOMIC DNA]</scope>
    <source>
        <strain evidence="2">DSM 17616</strain>
    </source>
</reference>
<evidence type="ECO:0000313" key="2">
    <source>
        <dbReference type="Proteomes" id="UP000199371"/>
    </source>
</evidence>
<organism evidence="1 2">
    <name type="scientific">Rheinheimera pacifica</name>
    <dbReference type="NCBI Taxonomy" id="173990"/>
    <lineage>
        <taxon>Bacteria</taxon>
        <taxon>Pseudomonadati</taxon>
        <taxon>Pseudomonadota</taxon>
        <taxon>Gammaproteobacteria</taxon>
        <taxon>Chromatiales</taxon>
        <taxon>Chromatiaceae</taxon>
        <taxon>Rheinheimera</taxon>
    </lineage>
</organism>
<name>A0A1H6J0P1_9GAMM</name>
<dbReference type="OrthoDB" id="8756377at2"/>
<keyword evidence="2" id="KW-1185">Reference proteome</keyword>
<evidence type="ECO:0000313" key="1">
    <source>
        <dbReference type="EMBL" id="SEH55386.1"/>
    </source>
</evidence>
<proteinExistence type="predicted"/>